<dbReference type="SUPFAM" id="SSF56235">
    <property type="entry name" value="N-terminal nucleophile aminohydrolases (Ntn hydrolases)"/>
    <property type="match status" value="1"/>
</dbReference>
<dbReference type="VEuPathDB" id="FungiDB:RhiirFUN_015567"/>
<dbReference type="InterPro" id="IPR029055">
    <property type="entry name" value="Ntn_hydrolases_N"/>
</dbReference>
<evidence type="ECO:0000313" key="2">
    <source>
        <dbReference type="EMBL" id="ERZ98481.1"/>
    </source>
</evidence>
<reference evidence="2" key="1">
    <citation type="submission" date="2013-07" db="EMBL/GenBank/DDBJ databases">
        <title>The genome of an arbuscular mycorrhizal fungus provides insights into the evolution of the oldest plant symbiosis.</title>
        <authorList>
            <consortium name="DOE Joint Genome Institute"/>
            <person name="Tisserant E."/>
            <person name="Malbreil M."/>
            <person name="Kuo A."/>
            <person name="Kohler A."/>
            <person name="Symeonidi A."/>
            <person name="Balestrini R."/>
            <person name="Charron P."/>
            <person name="Duensing N."/>
            <person name="Frei-dit-Frey N."/>
            <person name="Gianinazzi-Pearson V."/>
            <person name="Gilbert B."/>
            <person name="Handa Y."/>
            <person name="Hijri M."/>
            <person name="Kaul R."/>
            <person name="Kawaguchi M."/>
            <person name="Krajinski F."/>
            <person name="Lammers P."/>
            <person name="Lapierre D."/>
            <person name="Masclaux F.G."/>
            <person name="Murat C."/>
            <person name="Morin E."/>
            <person name="Ndikumana S."/>
            <person name="Pagni M."/>
            <person name="Petitpierre D."/>
            <person name="Requena N."/>
            <person name="Rosikiewicz P."/>
            <person name="Riley R."/>
            <person name="Saito K."/>
            <person name="San Clemente H."/>
            <person name="Shapiro H."/>
            <person name="van Tuinen D."/>
            <person name="Becard G."/>
            <person name="Bonfante P."/>
            <person name="Paszkowski U."/>
            <person name="Shachar-Hill Y."/>
            <person name="Young J.P."/>
            <person name="Sanders I.R."/>
            <person name="Henrissat B."/>
            <person name="Rensing S.A."/>
            <person name="Grigoriev I.V."/>
            <person name="Corradi N."/>
            <person name="Roux C."/>
            <person name="Martin F."/>
        </authorList>
    </citation>
    <scope>NUCLEOTIDE SEQUENCE</scope>
    <source>
        <strain evidence="2">DAOM 197198</strain>
    </source>
</reference>
<evidence type="ECO:0000256" key="1">
    <source>
        <dbReference type="PIRSR" id="PIRSR600101-2"/>
    </source>
</evidence>
<proteinExistence type="predicted"/>
<dbReference type="eggNOG" id="KOG2410">
    <property type="taxonomic scope" value="Eukaryota"/>
</dbReference>
<dbReference type="GO" id="GO:0005886">
    <property type="term" value="C:plasma membrane"/>
    <property type="evidence" value="ECO:0007669"/>
    <property type="project" value="TreeGrafter"/>
</dbReference>
<name>U9STU1_RHIID</name>
<gene>
    <name evidence="2" type="ORF">GLOINDRAFT_70484</name>
</gene>
<dbReference type="PANTHER" id="PTHR11686:SF9">
    <property type="entry name" value="RE13973P"/>
    <property type="match status" value="1"/>
</dbReference>
<dbReference type="PANTHER" id="PTHR11686">
    <property type="entry name" value="GAMMA GLUTAMYL TRANSPEPTIDASE"/>
    <property type="match status" value="1"/>
</dbReference>
<dbReference type="PRINTS" id="PR01210">
    <property type="entry name" value="GGTRANSPTASE"/>
</dbReference>
<dbReference type="EMBL" id="KI298727">
    <property type="protein sequence ID" value="ERZ98481.1"/>
    <property type="molecule type" value="Genomic_DNA"/>
</dbReference>
<sequence length="293" mass="31737">MIYKHLTSRDLTDPTNPHLVIVRNGAVSAEQEDCSKIGVQMLKEGGSAVDAAIAAEICVGTINAFSAGIGGGGFMIIRDSNGTAEVIDFRETAPAAANKTMFKDKPILAKYGGLSVGIPGEVRGIEIAHQKYGKLPWKRLFEPSIKLSRDGFKVPAELAIKMKWYEKALLETPNLASIYAPNGKLLGEGDLLKRTNFSKTLELIAENGSEVFYRGSIAKSIIKTIQATGGIMTLEDLSNFEPVVSKPIYGYYHGRKIMTLNVPSGGPVLLSMLNILEGFQLTRGELNGLNLHR</sequence>
<dbReference type="GO" id="GO:0006751">
    <property type="term" value="P:glutathione catabolic process"/>
    <property type="evidence" value="ECO:0007669"/>
    <property type="project" value="InterPro"/>
</dbReference>
<dbReference type="GO" id="GO:0036374">
    <property type="term" value="F:glutathione hydrolase activity"/>
    <property type="evidence" value="ECO:0007669"/>
    <property type="project" value="InterPro"/>
</dbReference>
<dbReference type="InterPro" id="IPR000101">
    <property type="entry name" value="GGT_peptidase"/>
</dbReference>
<accession>U9STU1</accession>
<feature type="binding site" evidence="1">
    <location>
        <position position="90"/>
    </location>
    <ligand>
        <name>L-glutamate</name>
        <dbReference type="ChEBI" id="CHEBI:29985"/>
    </ligand>
</feature>
<dbReference type="Pfam" id="PF01019">
    <property type="entry name" value="G_glu_transpept"/>
    <property type="match status" value="1"/>
</dbReference>
<organism evidence="2">
    <name type="scientific">Rhizophagus irregularis (strain DAOM 181602 / DAOM 197198 / MUCL 43194)</name>
    <name type="common">Arbuscular mycorrhizal fungus</name>
    <name type="synonym">Glomus intraradices</name>
    <dbReference type="NCBI Taxonomy" id="747089"/>
    <lineage>
        <taxon>Eukaryota</taxon>
        <taxon>Fungi</taxon>
        <taxon>Fungi incertae sedis</taxon>
        <taxon>Mucoromycota</taxon>
        <taxon>Glomeromycotina</taxon>
        <taxon>Glomeromycetes</taxon>
        <taxon>Glomerales</taxon>
        <taxon>Glomeraceae</taxon>
        <taxon>Rhizophagus</taxon>
    </lineage>
</organism>
<evidence type="ECO:0008006" key="3">
    <source>
        <dbReference type="Google" id="ProtNLM"/>
    </source>
</evidence>
<dbReference type="HOGENOM" id="CLU_014813_2_0_1"/>
<dbReference type="AlphaFoldDB" id="U9STU1"/>
<dbReference type="Gene3D" id="1.10.246.230">
    <property type="match status" value="1"/>
</dbReference>
<protein>
    <recommendedName>
        <fullName evidence="3">Gamma-glutamyltranspeptidase</fullName>
    </recommendedName>
</protein>